<reference evidence="6 7" key="1">
    <citation type="journal article" date="2025" name="Microbiol. Resour. Announc.">
        <title>Draft genome sequences for Neonectria magnoliae and Neonectria punicea, canker pathogens of Liriodendron tulipifera and Acer saccharum in West Virginia.</title>
        <authorList>
            <person name="Petronek H.M."/>
            <person name="Kasson M.T."/>
            <person name="Metheny A.M."/>
            <person name="Stauder C.M."/>
            <person name="Lovett B."/>
            <person name="Lynch S.C."/>
            <person name="Garnas J.R."/>
            <person name="Kasson L.R."/>
            <person name="Stajich J.E."/>
        </authorList>
    </citation>
    <scope>NUCLEOTIDE SEQUENCE [LARGE SCALE GENOMIC DNA]</scope>
    <source>
        <strain evidence="6 7">NRRL 64653</strain>
    </source>
</reference>
<comment type="caution">
    <text evidence="6">The sequence shown here is derived from an EMBL/GenBank/DDBJ whole genome shotgun (WGS) entry which is preliminary data.</text>
</comment>
<keyword evidence="2" id="KW-0285">Flavoprotein</keyword>
<evidence type="ECO:0000313" key="7">
    <source>
        <dbReference type="Proteomes" id="UP001498476"/>
    </source>
</evidence>
<evidence type="ECO:0000256" key="4">
    <source>
        <dbReference type="ARBA" id="ARBA00022857"/>
    </source>
</evidence>
<dbReference type="InterPro" id="IPR020946">
    <property type="entry name" value="Flavin_mOase-like"/>
</dbReference>
<keyword evidence="4" id="KW-0521">NADP</keyword>
<evidence type="ECO:0000256" key="3">
    <source>
        <dbReference type="ARBA" id="ARBA00022827"/>
    </source>
</evidence>
<evidence type="ECO:0000313" key="6">
    <source>
        <dbReference type="EMBL" id="KAK7424032.1"/>
    </source>
</evidence>
<dbReference type="InterPro" id="IPR000960">
    <property type="entry name" value="Flavin_mOase"/>
</dbReference>
<dbReference type="PRINTS" id="PR00370">
    <property type="entry name" value="FMOXYGENASE"/>
</dbReference>
<dbReference type="InterPro" id="IPR050346">
    <property type="entry name" value="FMO-like"/>
</dbReference>
<evidence type="ECO:0008006" key="8">
    <source>
        <dbReference type="Google" id="ProtNLM"/>
    </source>
</evidence>
<protein>
    <recommendedName>
        <fullName evidence="8">Dimethylaniline monooxygenase [N-oxide-forming] 5</fullName>
    </recommendedName>
</protein>
<organism evidence="6 7">
    <name type="scientific">Neonectria punicea</name>
    <dbReference type="NCBI Taxonomy" id="979145"/>
    <lineage>
        <taxon>Eukaryota</taxon>
        <taxon>Fungi</taxon>
        <taxon>Dikarya</taxon>
        <taxon>Ascomycota</taxon>
        <taxon>Pezizomycotina</taxon>
        <taxon>Sordariomycetes</taxon>
        <taxon>Hypocreomycetidae</taxon>
        <taxon>Hypocreales</taxon>
        <taxon>Nectriaceae</taxon>
        <taxon>Neonectria</taxon>
    </lineage>
</organism>
<dbReference type="InterPro" id="IPR036188">
    <property type="entry name" value="FAD/NAD-bd_sf"/>
</dbReference>
<dbReference type="PIRSF" id="PIRSF000332">
    <property type="entry name" value="FMO"/>
    <property type="match status" value="1"/>
</dbReference>
<dbReference type="EMBL" id="JAZAVJ010000006">
    <property type="protein sequence ID" value="KAK7424032.1"/>
    <property type="molecule type" value="Genomic_DNA"/>
</dbReference>
<dbReference type="Gene3D" id="3.50.50.60">
    <property type="entry name" value="FAD/NAD(P)-binding domain"/>
    <property type="match status" value="4"/>
</dbReference>
<sequence>MVSNETKIAAVGGGPAGLVALKELREQGYDVTLFERRDEVGGIWSWTGDQSMTTALKETRLSDSERLPPARSQDFPLFPAAPDMGSYIKSFAKHFDLHRNIEFGKTIVNFSKGRTSRWQLTFADAPDEPREFDKFDGQDEFAGRILHSQDVRDLDDFKGQNVMVLGIGNTAGDIAINLVNRADKIYLSHRRGAKIFRRAGVDGVPTDSMLTPTIASILWWFEANIPWLWGKMMDGAMDDNFKQNWGENKPEWGFAQSPSLRDGQYVIVCNDDLVPYVKEGKIVSVPGIKRISGPKRVEMSDGQVIEDIDTIITCTGYYDDMKILSEALTFVDGPPGAAPLPNLSMGIFPPEHADSLALISNVHLNGPQIQGRELAAMSVAQLWAGKSALPSRPVMDAWVSKHNNWLAKRLAKSPGANRGDVVSTDWQTFVHEAAGTGMLDHIGWGWKAWVLWWRDAELYRALAHGPSTGYALRLFDTGKRAQWTGARQAVIDAYAEMQKIKKGAKEVKGL</sequence>
<comment type="similarity">
    <text evidence="1">Belongs to the FMO family.</text>
</comment>
<dbReference type="Pfam" id="PF00743">
    <property type="entry name" value="FMO-like"/>
    <property type="match status" value="2"/>
</dbReference>
<evidence type="ECO:0000256" key="5">
    <source>
        <dbReference type="ARBA" id="ARBA00023002"/>
    </source>
</evidence>
<dbReference type="Proteomes" id="UP001498476">
    <property type="component" value="Unassembled WGS sequence"/>
</dbReference>
<keyword evidence="3" id="KW-0274">FAD</keyword>
<name>A0ABR1HS47_9HYPO</name>
<evidence type="ECO:0000256" key="2">
    <source>
        <dbReference type="ARBA" id="ARBA00022630"/>
    </source>
</evidence>
<gene>
    <name evidence="6" type="ORF">QQX98_000642</name>
</gene>
<keyword evidence="5" id="KW-0560">Oxidoreductase</keyword>
<accession>A0ABR1HS47</accession>
<keyword evidence="7" id="KW-1185">Reference proteome</keyword>
<dbReference type="PANTHER" id="PTHR23023">
    <property type="entry name" value="DIMETHYLANILINE MONOOXYGENASE"/>
    <property type="match status" value="1"/>
</dbReference>
<proteinExistence type="inferred from homology"/>
<dbReference type="SUPFAM" id="SSF51905">
    <property type="entry name" value="FAD/NAD(P)-binding domain"/>
    <property type="match status" value="1"/>
</dbReference>
<evidence type="ECO:0000256" key="1">
    <source>
        <dbReference type="ARBA" id="ARBA00009183"/>
    </source>
</evidence>